<feature type="non-terminal residue" evidence="4">
    <location>
        <position position="219"/>
    </location>
</feature>
<keyword evidence="1" id="KW-0863">Zinc-finger</keyword>
<dbReference type="PANTHER" id="PTHR10670:SF0">
    <property type="entry name" value="DNA POLYMERASE EPSILON CATALYTIC SUBUNIT A"/>
    <property type="match status" value="1"/>
</dbReference>
<dbReference type="GO" id="GO:0003677">
    <property type="term" value="F:DNA binding"/>
    <property type="evidence" value="ECO:0007669"/>
    <property type="project" value="UniProtKB-KW"/>
</dbReference>
<dbReference type="GO" id="GO:0006272">
    <property type="term" value="P:leading strand elongation"/>
    <property type="evidence" value="ECO:0007669"/>
    <property type="project" value="TreeGrafter"/>
</dbReference>
<dbReference type="GO" id="GO:0006287">
    <property type="term" value="P:base-excision repair, gap-filling"/>
    <property type="evidence" value="ECO:0007669"/>
    <property type="project" value="TreeGrafter"/>
</dbReference>
<keyword evidence="1" id="KW-0004">4Fe-4S</keyword>
<dbReference type="PANTHER" id="PTHR10670">
    <property type="entry name" value="DNA POLYMERASE EPSILON CATALYTIC SUBUNIT A"/>
    <property type="match status" value="1"/>
</dbReference>
<keyword evidence="1" id="KW-0808">Transferase</keyword>
<keyword evidence="1" id="KW-0235">DNA replication</keyword>
<dbReference type="GO" id="GO:0003887">
    <property type="term" value="F:DNA-directed DNA polymerase activity"/>
    <property type="evidence" value="ECO:0007669"/>
    <property type="project" value="UniProtKB-KW"/>
</dbReference>
<dbReference type="EMBL" id="JADFTS010000009">
    <property type="protein sequence ID" value="KAF9589732.1"/>
    <property type="molecule type" value="Genomic_DNA"/>
</dbReference>
<gene>
    <name evidence="4" type="ORF">IFM89_028641</name>
</gene>
<dbReference type="GO" id="GO:0051539">
    <property type="term" value="F:4 iron, 4 sulfur cluster binding"/>
    <property type="evidence" value="ECO:0007669"/>
    <property type="project" value="UniProtKB-KW"/>
</dbReference>
<dbReference type="GO" id="GO:0008270">
    <property type="term" value="F:zinc ion binding"/>
    <property type="evidence" value="ECO:0007669"/>
    <property type="project" value="UniProtKB-KW"/>
</dbReference>
<reference evidence="4 5" key="1">
    <citation type="submission" date="2020-10" db="EMBL/GenBank/DDBJ databases">
        <title>The Coptis chinensis genome and diversification of protoberbering-type alkaloids.</title>
        <authorList>
            <person name="Wang B."/>
            <person name="Shu S."/>
            <person name="Song C."/>
            <person name="Liu Y."/>
        </authorList>
    </citation>
    <scope>NUCLEOTIDE SEQUENCE [LARGE SCALE GENOMIC DNA]</scope>
    <source>
        <strain evidence="4">HL-2020</strain>
        <tissue evidence="4">Leaf</tissue>
    </source>
</reference>
<keyword evidence="1" id="KW-0411">Iron-sulfur</keyword>
<dbReference type="GO" id="GO:0000278">
    <property type="term" value="P:mitotic cell cycle"/>
    <property type="evidence" value="ECO:0007669"/>
    <property type="project" value="TreeGrafter"/>
</dbReference>
<comment type="catalytic activity">
    <reaction evidence="1">
        <text>DNA(n) + a 2'-deoxyribonucleoside 5'-triphosphate = DNA(n+1) + diphosphate</text>
        <dbReference type="Rhea" id="RHEA:22508"/>
        <dbReference type="Rhea" id="RHEA-COMP:17339"/>
        <dbReference type="Rhea" id="RHEA-COMP:17340"/>
        <dbReference type="ChEBI" id="CHEBI:33019"/>
        <dbReference type="ChEBI" id="CHEBI:61560"/>
        <dbReference type="ChEBI" id="CHEBI:173112"/>
        <dbReference type="EC" id="2.7.7.7"/>
    </reaction>
</comment>
<keyword evidence="5" id="KW-1185">Reference proteome</keyword>
<evidence type="ECO:0000259" key="3">
    <source>
        <dbReference type="Pfam" id="PF08490"/>
    </source>
</evidence>
<organism evidence="4 5">
    <name type="scientific">Coptis chinensis</name>
    <dbReference type="NCBI Taxonomy" id="261450"/>
    <lineage>
        <taxon>Eukaryota</taxon>
        <taxon>Viridiplantae</taxon>
        <taxon>Streptophyta</taxon>
        <taxon>Embryophyta</taxon>
        <taxon>Tracheophyta</taxon>
        <taxon>Spermatophyta</taxon>
        <taxon>Magnoliopsida</taxon>
        <taxon>Ranunculales</taxon>
        <taxon>Ranunculaceae</taxon>
        <taxon>Coptidoideae</taxon>
        <taxon>Coptis</taxon>
    </lineage>
</organism>
<dbReference type="OrthoDB" id="10060449at2759"/>
<keyword evidence="2" id="KW-0732">Signal</keyword>
<comment type="cofactor">
    <cofactor evidence="1">
        <name>[4Fe-4S] cluster</name>
        <dbReference type="ChEBI" id="CHEBI:49883"/>
    </cofactor>
</comment>
<feature type="domain" description="DNA polymerase epsilon catalytic subunit A C-terminal" evidence="3">
    <location>
        <begin position="23"/>
        <end position="74"/>
    </location>
</feature>
<comment type="function">
    <text evidence="1">DNA polymerase II participates in chromosomal DNA replication.</text>
</comment>
<dbReference type="GO" id="GO:0008310">
    <property type="term" value="F:single-stranded DNA 3'-5' DNA exonuclease activity"/>
    <property type="evidence" value="ECO:0007669"/>
    <property type="project" value="TreeGrafter"/>
</dbReference>
<feature type="signal peptide" evidence="2">
    <location>
        <begin position="1"/>
        <end position="15"/>
    </location>
</feature>
<dbReference type="Pfam" id="PF08490">
    <property type="entry name" value="DUF1744"/>
    <property type="match status" value="1"/>
</dbReference>
<keyword evidence="1" id="KW-0548">Nucleotidyltransferase</keyword>
<protein>
    <recommendedName>
        <fullName evidence="1">DNA polymerase epsilon catalytic subunit</fullName>
        <ecNumber evidence="1">2.7.7.7</ecNumber>
    </recommendedName>
</protein>
<keyword evidence="1" id="KW-0479">Metal-binding</keyword>
<comment type="similarity">
    <text evidence="1">Belongs to the DNA polymerase type-B family.</text>
</comment>
<dbReference type="EC" id="2.7.7.7" evidence="1"/>
<dbReference type="InterPro" id="IPR013697">
    <property type="entry name" value="DNA_pol_e_suA_C"/>
</dbReference>
<proteinExistence type="inferred from homology"/>
<dbReference type="GO" id="GO:0045004">
    <property type="term" value="P:DNA replication proofreading"/>
    <property type="evidence" value="ECO:0007669"/>
    <property type="project" value="TreeGrafter"/>
</dbReference>
<dbReference type="InterPro" id="IPR029703">
    <property type="entry name" value="POL2"/>
</dbReference>
<keyword evidence="1" id="KW-0408">Iron</keyword>
<evidence type="ECO:0000313" key="4">
    <source>
        <dbReference type="EMBL" id="KAF9589732.1"/>
    </source>
</evidence>
<keyword evidence="1" id="KW-0239">DNA-directed DNA polymerase</keyword>
<evidence type="ECO:0000313" key="5">
    <source>
        <dbReference type="Proteomes" id="UP000631114"/>
    </source>
</evidence>
<sequence>MTFHVSAFLAMPVIAITRRLAGKLGLQRCAASSQWLKERISLSRYAHVPLGNLELDWLLFTADIFFSRELRHHQQDLGKRNDLQRTRRTGVMAKNRKKATEALGPVKRVSLLQYPICLLLKVESQLSHEIRVSSSVFMVTPNIGLSSRLIVYGCTFQYHTQRLIVYGCALHFQYHTQRCVYFLRDCFNLNNATVNNATVYPRLATRNFMFQSQSQGLQK</sequence>
<keyword evidence="1" id="KW-0238">DNA-binding</keyword>
<accession>A0A835LEQ8</accession>
<evidence type="ECO:0000256" key="2">
    <source>
        <dbReference type="SAM" id="SignalP"/>
    </source>
</evidence>
<dbReference type="AlphaFoldDB" id="A0A835LEQ8"/>
<comment type="subcellular location">
    <subcellularLocation>
        <location evidence="1">Nucleus</location>
    </subcellularLocation>
</comment>
<name>A0A835LEQ8_9MAGN</name>
<dbReference type="GO" id="GO:0006297">
    <property type="term" value="P:nucleotide-excision repair, DNA gap filling"/>
    <property type="evidence" value="ECO:0007669"/>
    <property type="project" value="TreeGrafter"/>
</dbReference>
<dbReference type="GO" id="GO:0008622">
    <property type="term" value="C:epsilon DNA polymerase complex"/>
    <property type="evidence" value="ECO:0007669"/>
    <property type="project" value="InterPro"/>
</dbReference>
<comment type="caution">
    <text evidence="4">The sequence shown here is derived from an EMBL/GenBank/DDBJ whole genome shotgun (WGS) entry which is preliminary data.</text>
</comment>
<keyword evidence="1" id="KW-0862">Zinc</keyword>
<dbReference type="Proteomes" id="UP000631114">
    <property type="component" value="Unassembled WGS sequence"/>
</dbReference>
<feature type="chain" id="PRO_5032456575" description="DNA polymerase epsilon catalytic subunit" evidence="2">
    <location>
        <begin position="16"/>
        <end position="219"/>
    </location>
</feature>
<keyword evidence="1" id="KW-0539">Nucleus</keyword>
<evidence type="ECO:0000256" key="1">
    <source>
        <dbReference type="RuleBase" id="RU365029"/>
    </source>
</evidence>